<reference evidence="1 2" key="1">
    <citation type="journal article" date="2014" name="ISME J.">
        <title>Candidatus Competibacter-lineage genomes retrieved from metagenomes reveal functional metabolic diversity.</title>
        <authorList>
            <person name="McIlroy S.J."/>
            <person name="Albertsen M."/>
            <person name="Andresen E.K."/>
            <person name="Saunders A.M."/>
            <person name="Kristiansen R."/>
            <person name="Stokholm-Bjerregaard M."/>
            <person name="Nielsen K.L."/>
            <person name="Nielsen P.H."/>
        </authorList>
    </citation>
    <scope>NUCLEOTIDE SEQUENCE [LARGE SCALE GENOMIC DNA]</scope>
    <source>
        <strain evidence="1 2">Run_B_J11</strain>
    </source>
</reference>
<evidence type="ECO:0000313" key="2">
    <source>
        <dbReference type="Proteomes" id="UP000019184"/>
    </source>
</evidence>
<dbReference type="Proteomes" id="UP000019184">
    <property type="component" value="Unassembled WGS sequence"/>
</dbReference>
<accession>A0A7U7GFX0</accession>
<gene>
    <name evidence="1" type="ORF">BN874_890003</name>
</gene>
<dbReference type="EMBL" id="CBTK010000308">
    <property type="protein sequence ID" value="CDH47673.1"/>
    <property type="molecule type" value="Genomic_DNA"/>
</dbReference>
<dbReference type="AlphaFoldDB" id="A0A7U7GFX0"/>
<name>A0A7U7GFX0_9GAMM</name>
<evidence type="ECO:0000313" key="1">
    <source>
        <dbReference type="EMBL" id="CDH47673.1"/>
    </source>
</evidence>
<organism evidence="1 2">
    <name type="scientific">Candidatus Contendobacter odensis Run_B_J11</name>
    <dbReference type="NCBI Taxonomy" id="1400861"/>
    <lineage>
        <taxon>Bacteria</taxon>
        <taxon>Pseudomonadati</taxon>
        <taxon>Pseudomonadota</taxon>
        <taxon>Gammaproteobacteria</taxon>
        <taxon>Candidatus Competibacteraceae</taxon>
        <taxon>Candidatus Contendibacter</taxon>
    </lineage>
</organism>
<keyword evidence="2" id="KW-1185">Reference proteome</keyword>
<comment type="caution">
    <text evidence="1">The sequence shown here is derived from an EMBL/GenBank/DDBJ whole genome shotgun (WGS) entry which is preliminary data.</text>
</comment>
<proteinExistence type="predicted"/>
<protein>
    <submittedName>
        <fullName evidence="1">Uncharacterized protein</fullName>
    </submittedName>
</protein>
<sequence length="79" mass="9129">MKQRSITAQASDGFRLQVRVASEEIGHRLIKQGPIFGYPEDGPLALVHFLYKKIIGNRRFTPTGPHMKNNRMIRIQCFF</sequence>